<keyword evidence="3" id="KW-1185">Reference proteome</keyword>
<feature type="transmembrane region" description="Helical" evidence="1">
    <location>
        <begin position="100"/>
        <end position="124"/>
    </location>
</feature>
<dbReference type="Pfam" id="PF11735">
    <property type="entry name" value="CAP59_mtransfer"/>
    <property type="match status" value="1"/>
</dbReference>
<evidence type="ECO:0000313" key="2">
    <source>
        <dbReference type="EMBL" id="SNX82207.1"/>
    </source>
</evidence>
<proteinExistence type="predicted"/>
<accession>A0AAJ4XH48</accession>
<keyword evidence="1" id="KW-1133">Transmembrane helix</keyword>
<dbReference type="PANTHER" id="PTHR34144">
    <property type="entry name" value="CHROMOSOME 8, WHOLE GENOME SHOTGUN SEQUENCE"/>
    <property type="match status" value="1"/>
</dbReference>
<evidence type="ECO:0000256" key="1">
    <source>
        <dbReference type="SAM" id="Phobius"/>
    </source>
</evidence>
<dbReference type="EMBL" id="OAPG01000002">
    <property type="protein sequence ID" value="SNX82207.1"/>
    <property type="molecule type" value="Genomic_DNA"/>
</dbReference>
<evidence type="ECO:0008006" key="4">
    <source>
        <dbReference type="Google" id="ProtNLM"/>
    </source>
</evidence>
<dbReference type="InterPro" id="IPR021047">
    <property type="entry name" value="Mannosyltransferase_CMT1"/>
</dbReference>
<protein>
    <recommendedName>
        <fullName evidence="4">Glycosyltransferase family 69 protein</fullName>
    </recommendedName>
</protein>
<feature type="transmembrane region" description="Helical" evidence="1">
    <location>
        <begin position="130"/>
        <end position="150"/>
    </location>
</feature>
<sequence>MSLCPRAAVQALQSPPELSHEFKHDAAYFHQSDYPQYTFDASNRLATDQEPLLEPQPAHFQHHIAHSVTSTSSRFSRFLALLVSSSAVTDASTSASRIAWLPMLLVANLVITVAAFIAACVHFNTFTTLFLYLALLVVTFPLLSLSLLLIHSGSHNCKLQQPDWLSFSTPTSEQSFSSLVGLTNGLAAPASETNTTTNRSRYRSSRAALLERCARSVRYVQCVLAIIWCLAIVDWLFLQPMLTSSNGDDMAAFIHSAPSYNSATTPPMKVFIVSNLYNSEDILPTYTSSLVTLINHLGPSNVFVSIYESHSKDRTKAMLAQFDRDLGRMNVSRRVLSDDRATRKGKGISSIPDRVAFLANVRNIAMQPFIESGQNFTHVLWLNDVIFTPQDALNTLQTNNAQYDQACAMDFIGNGFYDTWVVRDVQGDTLKRQWPYFKRSQDIEAMQEERPFEVNSCWNGITAFDAKWFYPSPNKYLNTSSPAFQGDQGDEPLQLPIHFRTSPACLSSECQLVSYDIHRALHPTRPTILINPTVKLAYNKKHYWLFNSLVPSPILRVWRLLWRDWIAYRLGGWLSEGRRRENYCKDLQKFWAVAPRSKL</sequence>
<feature type="transmembrane region" description="Helical" evidence="1">
    <location>
        <begin position="219"/>
        <end position="238"/>
    </location>
</feature>
<keyword evidence="1" id="KW-0812">Transmembrane</keyword>
<dbReference type="AlphaFoldDB" id="A0AAJ4XH48"/>
<dbReference type="Proteomes" id="UP001294444">
    <property type="component" value="Unassembled WGS sequence"/>
</dbReference>
<keyword evidence="1" id="KW-0472">Membrane</keyword>
<evidence type="ECO:0000313" key="3">
    <source>
        <dbReference type="Proteomes" id="UP001294444"/>
    </source>
</evidence>
<name>A0AAJ4XH48_9BASI</name>
<reference evidence="2" key="1">
    <citation type="submission" date="2023-10" db="EMBL/GenBank/DDBJ databases">
        <authorList>
            <person name="Guldener U."/>
        </authorList>
    </citation>
    <scope>NUCLEOTIDE SEQUENCE</scope>
    <source>
        <strain evidence="2">Mp4</strain>
    </source>
</reference>
<organism evidence="2 3">
    <name type="scientific">Melanopsichium pennsylvanicum</name>
    <dbReference type="NCBI Taxonomy" id="63383"/>
    <lineage>
        <taxon>Eukaryota</taxon>
        <taxon>Fungi</taxon>
        <taxon>Dikarya</taxon>
        <taxon>Basidiomycota</taxon>
        <taxon>Ustilaginomycotina</taxon>
        <taxon>Ustilaginomycetes</taxon>
        <taxon>Ustilaginales</taxon>
        <taxon>Ustilaginaceae</taxon>
        <taxon>Melanopsichium</taxon>
    </lineage>
</organism>
<dbReference type="PANTHER" id="PTHR34144:SF7">
    <property type="entry name" value="EXPORT PROTEIN (CAP59), PUTATIVE (AFU_ORTHOLOGUE AFUA_7G05020)-RELATED"/>
    <property type="match status" value="1"/>
</dbReference>
<comment type="caution">
    <text evidence="2">The sequence shown here is derived from an EMBL/GenBank/DDBJ whole genome shotgun (WGS) entry which is preliminary data.</text>
</comment>
<gene>
    <name evidence="2" type="ORF">MEPE_00913</name>
</gene>